<feature type="domain" description="Glycosyl hydrolase family 13 catalytic" evidence="1">
    <location>
        <begin position="22"/>
        <end position="586"/>
    </location>
</feature>
<protein>
    <recommendedName>
        <fullName evidence="1">Glycosyl hydrolase family 13 catalytic domain-containing protein</fullName>
    </recommendedName>
</protein>
<sequence>MKRFTLFLWVYLGGLTSIFAQQVLLQGFYWDYPKTGQGYNWSDTLKNKAPELSAAGFTHIWFPPFAGNGNKSGGYDPKDLFIGQNSTQTSLGTKQEIKDMITTFGQNNLKAVGDMVYNHRDGGKPEANNAVKEYMLFYAGRNDGSCPGTSYKSPFPSDRVRMIIPIGGSTGLGTGTYYVSIGSRSGGYVGKKIMFFATTTKAGGGQAWDFVNGCDPKNTAVKVNSDIAASGAEFVTNLKQGYWNTFDFANDIDEFKITLNTSDFNSTGDTLVIQAINLCGDYTDHRISKIWYTGQNTDIANPSNWNSAAYKVQFQTYTDFTGLPSGRGGSNWKSFRPNWNEGGPSTTGGATTTCLGPQWSMQSMDYFYDYDHNQSMARDTLIAWTKWAYDELNVRGLRMDAIKHFEANFVGKMLTEMYNANKIPDFVVGEWYGQENPAIQNWVADVNASMSAAARTAIQPKVFDFALRDALKQACDNGADARYAFYNSFRDARGMSGFNLVTFVNNHDFRSSNPTYGDALIWQNPILAYAYILTNNQLGVPTVFYPDYYGYPAHNTTYGTDTYGFDYHPTGFQPLKKEIDQLLQIQKRFINGSQTVHYLNHYGGATNPIPSPNFYQKGKHWRSLIYQLDSTGSAGKREVIVAINFDNDSLKVNHLIANTGRYPAGTKFTDILQKSSTLTTTTDAQNRIFISLPPKSFTVYIQGEPPCFGYDLTKKLSNGSITKFESPDTITASNLLENGANIKYDAAKKILLNPGFKVEQGAIFEAFIDGCGSSK</sequence>
<evidence type="ECO:0000259" key="1">
    <source>
        <dbReference type="SMART" id="SM00642"/>
    </source>
</evidence>
<reference evidence="2" key="2">
    <citation type="submission" date="2020-09" db="EMBL/GenBank/DDBJ databases">
        <authorList>
            <person name="Sun Q."/>
            <person name="Zhou Y."/>
        </authorList>
    </citation>
    <scope>NUCLEOTIDE SEQUENCE</scope>
    <source>
        <strain evidence="2">CGMCC 1.15958</strain>
    </source>
</reference>
<name>A0A916Z078_9BACT</name>
<dbReference type="SUPFAM" id="SSF51445">
    <property type="entry name" value="(Trans)glycosidases"/>
    <property type="match status" value="1"/>
</dbReference>
<dbReference type="AlphaFoldDB" id="A0A916Z078"/>
<dbReference type="InterPro" id="IPR006047">
    <property type="entry name" value="GH13_cat_dom"/>
</dbReference>
<reference evidence="2" key="1">
    <citation type="journal article" date="2014" name="Int. J. Syst. Evol. Microbiol.">
        <title>Complete genome sequence of Corynebacterium casei LMG S-19264T (=DSM 44701T), isolated from a smear-ripened cheese.</title>
        <authorList>
            <consortium name="US DOE Joint Genome Institute (JGI-PGF)"/>
            <person name="Walter F."/>
            <person name="Albersmeier A."/>
            <person name="Kalinowski J."/>
            <person name="Ruckert C."/>
        </authorList>
    </citation>
    <scope>NUCLEOTIDE SEQUENCE</scope>
    <source>
        <strain evidence="2">CGMCC 1.15958</strain>
    </source>
</reference>
<evidence type="ECO:0000313" key="2">
    <source>
        <dbReference type="EMBL" id="GGD70002.1"/>
    </source>
</evidence>
<dbReference type="InterPro" id="IPR017853">
    <property type="entry name" value="GH"/>
</dbReference>
<gene>
    <name evidence="2" type="ORF">GCM10011514_37570</name>
</gene>
<dbReference type="PANTHER" id="PTHR43447">
    <property type="entry name" value="ALPHA-AMYLASE"/>
    <property type="match status" value="1"/>
</dbReference>
<dbReference type="RefSeq" id="WP_188768235.1">
    <property type="nucleotide sequence ID" value="NZ_BMKK01000008.1"/>
</dbReference>
<dbReference type="Gene3D" id="3.20.20.80">
    <property type="entry name" value="Glycosidases"/>
    <property type="match status" value="2"/>
</dbReference>
<dbReference type="NCBIfam" id="NF045639">
    <property type="entry name" value="GCX_COOH"/>
    <property type="match status" value="1"/>
</dbReference>
<dbReference type="EMBL" id="BMKK01000008">
    <property type="protein sequence ID" value="GGD70002.1"/>
    <property type="molecule type" value="Genomic_DNA"/>
</dbReference>
<evidence type="ECO:0000313" key="3">
    <source>
        <dbReference type="Proteomes" id="UP000609064"/>
    </source>
</evidence>
<organism evidence="2 3">
    <name type="scientific">Emticicia aquatilis</name>
    <dbReference type="NCBI Taxonomy" id="1537369"/>
    <lineage>
        <taxon>Bacteria</taxon>
        <taxon>Pseudomonadati</taxon>
        <taxon>Bacteroidota</taxon>
        <taxon>Cytophagia</taxon>
        <taxon>Cytophagales</taxon>
        <taxon>Leadbetterellaceae</taxon>
        <taxon>Emticicia</taxon>
    </lineage>
</organism>
<dbReference type="Proteomes" id="UP000609064">
    <property type="component" value="Unassembled WGS sequence"/>
</dbReference>
<dbReference type="SMART" id="SM00642">
    <property type="entry name" value="Aamy"/>
    <property type="match status" value="1"/>
</dbReference>
<proteinExistence type="predicted"/>
<keyword evidence="3" id="KW-1185">Reference proteome</keyword>
<comment type="caution">
    <text evidence="2">The sequence shown here is derived from an EMBL/GenBank/DDBJ whole genome shotgun (WGS) entry which is preliminary data.</text>
</comment>
<dbReference type="GO" id="GO:0005975">
    <property type="term" value="P:carbohydrate metabolic process"/>
    <property type="evidence" value="ECO:0007669"/>
    <property type="project" value="InterPro"/>
</dbReference>
<accession>A0A916Z078</accession>
<dbReference type="InterPro" id="IPR055015">
    <property type="entry name" value="GCX_COOH"/>
</dbReference>